<dbReference type="AlphaFoldDB" id="A0AAU9JPW1"/>
<evidence type="ECO:0000256" key="5">
    <source>
        <dbReference type="ARBA" id="ARBA00022792"/>
    </source>
</evidence>
<evidence type="ECO:0000256" key="8">
    <source>
        <dbReference type="ARBA" id="ARBA00023136"/>
    </source>
</evidence>
<sequence>MEGKTSHAESCIKAIATNAAIGGLVGLGLGLILAKTKRLPFVLYGAGFGTGITKPKCEPLMERMKAKVSN</sequence>
<dbReference type="InterPro" id="IPR007512">
    <property type="entry name" value="Mic10"/>
</dbReference>
<comment type="subcellular location">
    <subcellularLocation>
        <location evidence="2">Mitochondrion inner membrane</location>
    </subcellularLocation>
</comment>
<dbReference type="GO" id="GO:0061617">
    <property type="term" value="C:MICOS complex"/>
    <property type="evidence" value="ECO:0007669"/>
    <property type="project" value="InterPro"/>
</dbReference>
<evidence type="ECO:0008006" key="12">
    <source>
        <dbReference type="Google" id="ProtNLM"/>
    </source>
</evidence>
<keyword evidence="5" id="KW-0999">Mitochondrion inner membrane</keyword>
<evidence type="ECO:0000256" key="4">
    <source>
        <dbReference type="ARBA" id="ARBA00022692"/>
    </source>
</evidence>
<evidence type="ECO:0000313" key="11">
    <source>
        <dbReference type="Proteomes" id="UP001162131"/>
    </source>
</evidence>
<organism evidence="10 11">
    <name type="scientific">Blepharisma stoltei</name>
    <dbReference type="NCBI Taxonomy" id="1481888"/>
    <lineage>
        <taxon>Eukaryota</taxon>
        <taxon>Sar</taxon>
        <taxon>Alveolata</taxon>
        <taxon>Ciliophora</taxon>
        <taxon>Postciliodesmatophora</taxon>
        <taxon>Heterotrichea</taxon>
        <taxon>Heterotrichida</taxon>
        <taxon>Blepharismidae</taxon>
        <taxon>Blepharisma</taxon>
    </lineage>
</organism>
<reference evidence="10" key="1">
    <citation type="submission" date="2021-09" db="EMBL/GenBank/DDBJ databases">
        <authorList>
            <consortium name="AG Swart"/>
            <person name="Singh M."/>
            <person name="Singh A."/>
            <person name="Seah K."/>
            <person name="Emmerich C."/>
        </authorList>
    </citation>
    <scope>NUCLEOTIDE SEQUENCE</scope>
    <source>
        <strain evidence="10">ATCC30299</strain>
    </source>
</reference>
<evidence type="ECO:0000256" key="9">
    <source>
        <dbReference type="SAM" id="Phobius"/>
    </source>
</evidence>
<name>A0AAU9JPW1_9CILI</name>
<keyword evidence="11" id="KW-1185">Reference proteome</keyword>
<keyword evidence="7" id="KW-0496">Mitochondrion</keyword>
<keyword evidence="8 9" id="KW-0472">Membrane</keyword>
<accession>A0AAU9JPW1</accession>
<comment type="function">
    <text evidence="1">Component of the MICOS complex, a large protein complex of the mitochondrial inner membrane that plays crucial roles in the maintenance of crista junctions, inner membrane architecture, and formation of contact sites to the outer membrane.</text>
</comment>
<dbReference type="EMBL" id="CAJZBQ010000041">
    <property type="protein sequence ID" value="CAG9327029.1"/>
    <property type="molecule type" value="Genomic_DNA"/>
</dbReference>
<evidence type="ECO:0000256" key="6">
    <source>
        <dbReference type="ARBA" id="ARBA00022989"/>
    </source>
</evidence>
<feature type="transmembrane region" description="Helical" evidence="9">
    <location>
        <begin position="12"/>
        <end position="34"/>
    </location>
</feature>
<protein>
    <recommendedName>
        <fullName evidence="12">MICOS complex subunit MIC10</fullName>
    </recommendedName>
</protein>
<keyword evidence="6 9" id="KW-1133">Transmembrane helix</keyword>
<evidence type="ECO:0000256" key="1">
    <source>
        <dbReference type="ARBA" id="ARBA00002689"/>
    </source>
</evidence>
<evidence type="ECO:0000256" key="3">
    <source>
        <dbReference type="ARBA" id="ARBA00006792"/>
    </source>
</evidence>
<gene>
    <name evidence="10" type="ORF">BSTOLATCC_MIC42287</name>
</gene>
<evidence type="ECO:0000313" key="10">
    <source>
        <dbReference type="EMBL" id="CAG9327029.1"/>
    </source>
</evidence>
<keyword evidence="4 9" id="KW-0812">Transmembrane</keyword>
<comment type="caution">
    <text evidence="10">The sequence shown here is derived from an EMBL/GenBank/DDBJ whole genome shotgun (WGS) entry which is preliminary data.</text>
</comment>
<dbReference type="Pfam" id="PF04418">
    <property type="entry name" value="DUF543"/>
    <property type="match status" value="1"/>
</dbReference>
<evidence type="ECO:0000256" key="7">
    <source>
        <dbReference type="ARBA" id="ARBA00023128"/>
    </source>
</evidence>
<proteinExistence type="inferred from homology"/>
<evidence type="ECO:0000256" key="2">
    <source>
        <dbReference type="ARBA" id="ARBA00004273"/>
    </source>
</evidence>
<dbReference type="Proteomes" id="UP001162131">
    <property type="component" value="Unassembled WGS sequence"/>
</dbReference>
<comment type="similarity">
    <text evidence="3">Belongs to the MICOS complex subunit Mic10 family.</text>
</comment>